<gene>
    <name evidence="3" type="ORF">BgAZ_201570</name>
</gene>
<protein>
    <submittedName>
        <fullName evidence="3">Uncharacterized protein</fullName>
    </submittedName>
</protein>
<evidence type="ECO:0000256" key="1">
    <source>
        <dbReference type="SAM" id="MobiDB-lite"/>
    </source>
</evidence>
<organism evidence="3 4">
    <name type="scientific">Babesia gibsoni</name>
    <dbReference type="NCBI Taxonomy" id="33632"/>
    <lineage>
        <taxon>Eukaryota</taxon>
        <taxon>Sar</taxon>
        <taxon>Alveolata</taxon>
        <taxon>Apicomplexa</taxon>
        <taxon>Aconoidasida</taxon>
        <taxon>Piroplasmida</taxon>
        <taxon>Babesiidae</taxon>
        <taxon>Babesia</taxon>
    </lineage>
</organism>
<dbReference type="Proteomes" id="UP001230268">
    <property type="component" value="Unassembled WGS sequence"/>
</dbReference>
<feature type="compositionally biased region" description="Basic and acidic residues" evidence="1">
    <location>
        <begin position="403"/>
        <end position="415"/>
    </location>
</feature>
<name>A0AAD8PE59_BABGI</name>
<keyword evidence="2" id="KW-0472">Membrane</keyword>
<evidence type="ECO:0000313" key="4">
    <source>
        <dbReference type="Proteomes" id="UP001230268"/>
    </source>
</evidence>
<evidence type="ECO:0000313" key="3">
    <source>
        <dbReference type="EMBL" id="KAK1443281.1"/>
    </source>
</evidence>
<keyword evidence="2" id="KW-1133">Transmembrane helix</keyword>
<evidence type="ECO:0000256" key="2">
    <source>
        <dbReference type="SAM" id="Phobius"/>
    </source>
</evidence>
<comment type="caution">
    <text evidence="3">The sequence shown here is derived from an EMBL/GenBank/DDBJ whole genome shotgun (WGS) entry which is preliminary data.</text>
</comment>
<feature type="transmembrane region" description="Helical" evidence="2">
    <location>
        <begin position="503"/>
        <end position="524"/>
    </location>
</feature>
<sequence>MSCKIPEPTNLRDLLDLFGKVNQYEVALRVGEELESKIAKYLDTTEIPGGTIRNNLEKVLNSIDRIREELLKDPSNYGKYGDLCIWDALTYSDFTYVIANWLPSLHHELLYLVIDLKRKELISIEDEGNDNAMPEKDGLSDYLHISAAHSEKSDCESLLKNRGIECNEINQKSLSCKGKLNINVELYENAPLSHIQYGLIFVSSHGFHQSNLANAIAFMEEFCNLGRSGAFDDQYSTAYPERDHMKFKNVYDQIYEIVKPFAGGVFEPLYGPRSNQSGVMQCEKTEGLGLTVVTHQANIYQGRLKYEHLDRYTEWLEANIPSVLMLTHVISATLYTWKTCYDSGNSVSGPLSYGLIPADEMWSDHVEAEIEQKLETLYTINHRYWLSELLDSLKGGVFAPLEPETRDIQPSEKPQRKLSPKSQKTYHGSIPSPEPLTTCYAPQEAYMPSVNVAEESSTGLLPTDGIDVDSQARNATQIGSFKGIYSTTGTEYILNNNPSQTAMMHKVSVVPLIFMAFFFVFRVLRGCGTKIVVRYLL</sequence>
<keyword evidence="2" id="KW-0812">Transmembrane</keyword>
<dbReference type="AlphaFoldDB" id="A0AAD8PE59"/>
<reference evidence="3" key="1">
    <citation type="submission" date="2023-08" db="EMBL/GenBank/DDBJ databases">
        <title>Draft sequence of the Babesia gibsoni genome.</title>
        <authorList>
            <person name="Yamagishi J.Y."/>
            <person name="Xuan X.X."/>
        </authorList>
    </citation>
    <scope>NUCLEOTIDE SEQUENCE</scope>
    <source>
        <strain evidence="3">Azabu</strain>
    </source>
</reference>
<keyword evidence="4" id="KW-1185">Reference proteome</keyword>
<dbReference type="EMBL" id="JAVEPI010000002">
    <property type="protein sequence ID" value="KAK1443281.1"/>
    <property type="molecule type" value="Genomic_DNA"/>
</dbReference>
<accession>A0AAD8PE59</accession>
<feature type="region of interest" description="Disordered" evidence="1">
    <location>
        <begin position="403"/>
        <end position="430"/>
    </location>
</feature>
<proteinExistence type="predicted"/>